<keyword evidence="12" id="KW-1185">Reference proteome</keyword>
<dbReference type="EMBL" id="VFIY01000005">
    <property type="protein sequence ID" value="TPD61655.1"/>
    <property type="molecule type" value="Genomic_DNA"/>
</dbReference>
<dbReference type="PRINTS" id="PR01181">
    <property type="entry name" value="DAPDCRBXLASE"/>
</dbReference>
<protein>
    <recommendedName>
        <fullName evidence="5 6">Diaminopimelate decarboxylase</fullName>
        <shortName evidence="5">DAP decarboxylase</shortName>
        <shortName evidence="5">DAPDC</shortName>
        <ecNumber evidence="5 6">4.1.1.20</ecNumber>
    </recommendedName>
</protein>
<comment type="cofactor">
    <cofactor evidence="1 5 7 8">
        <name>pyridoxal 5'-phosphate</name>
        <dbReference type="ChEBI" id="CHEBI:597326"/>
    </cofactor>
</comment>
<feature type="binding site" evidence="5">
    <location>
        <position position="375"/>
    </location>
    <ligand>
        <name>pyridoxal 5'-phosphate</name>
        <dbReference type="ChEBI" id="CHEBI:597326"/>
    </ligand>
</feature>
<evidence type="ECO:0000256" key="2">
    <source>
        <dbReference type="ARBA" id="ARBA00022793"/>
    </source>
</evidence>
<dbReference type="InterPro" id="IPR009006">
    <property type="entry name" value="Ala_racemase/Decarboxylase_C"/>
</dbReference>
<dbReference type="SUPFAM" id="SSF51419">
    <property type="entry name" value="PLP-binding barrel"/>
    <property type="match status" value="1"/>
</dbReference>
<dbReference type="InterPro" id="IPR000183">
    <property type="entry name" value="Orn/DAP/Arg_de-COase"/>
</dbReference>
<evidence type="ECO:0000313" key="11">
    <source>
        <dbReference type="EMBL" id="TPD61655.1"/>
    </source>
</evidence>
<dbReference type="RefSeq" id="WP_139939193.1">
    <property type="nucleotide sequence ID" value="NZ_JBHSYP010000003.1"/>
</dbReference>
<comment type="pathway">
    <text evidence="5 8">Amino-acid biosynthesis; L-lysine biosynthesis via DAP pathway; L-lysine from DL-2,6-diaminopimelate: step 1/1.</text>
</comment>
<dbReference type="PRINTS" id="PR01179">
    <property type="entry name" value="ODADCRBXLASE"/>
</dbReference>
<feature type="binding site" evidence="5">
    <location>
        <position position="316"/>
    </location>
    <ligand>
        <name>substrate</name>
    </ligand>
</feature>
<feature type="modified residue" description="N6-(pyridoxal phosphate)lysine" evidence="5 7">
    <location>
        <position position="62"/>
    </location>
</feature>
<evidence type="ECO:0000256" key="4">
    <source>
        <dbReference type="ARBA" id="ARBA00023239"/>
    </source>
</evidence>
<keyword evidence="4 5" id="KW-0456">Lyase</keyword>
<feature type="binding site" evidence="5">
    <location>
        <position position="375"/>
    </location>
    <ligand>
        <name>substrate</name>
    </ligand>
</feature>
<dbReference type="CDD" id="cd06828">
    <property type="entry name" value="PLPDE_III_DapDC"/>
    <property type="match status" value="1"/>
</dbReference>
<dbReference type="UniPathway" id="UPA00034">
    <property type="reaction ID" value="UER00027"/>
</dbReference>
<dbReference type="PROSITE" id="PS00879">
    <property type="entry name" value="ODR_DC_2_2"/>
    <property type="match status" value="1"/>
</dbReference>
<dbReference type="FunFam" id="3.20.20.10:FF:000003">
    <property type="entry name" value="Diaminopimelate decarboxylase"/>
    <property type="match status" value="1"/>
</dbReference>
<evidence type="ECO:0000256" key="3">
    <source>
        <dbReference type="ARBA" id="ARBA00022898"/>
    </source>
</evidence>
<sequence>MDHFGYRNGEMYAEEVPLREIADAVGTPFYCYSSATLERHYQVFTEAFAKQGLDLLLCYAVKANTNQAVIGTLAARGSGADVVSEGELRRALKAGVPAEKIVYSGVAKTAREMAFALESGIYQFNVESVPELHQLSQVASEMGQEAAIAFRINPDVDAKTHAKISTGKSENKFGVPWVHARDIYAEAARLPGIRVVGLDVHIGSQLTQLEPFREAFERVAGLIEQLRADGHEISRLDLGGGLGIPYDPTDPEPPSPDAYAAMVKEVVGHLGCRIIIEPGRLLVGNAGILVSRVIYVKEGEERKFLIIDAAMNDLVRPSMYDAYHEIVPVLETDEMPEPCDVVGPVCETGDTFARARPIPPLGSGDLLAIRSAGAYGAVMSSTYNTRLLVPEVLVKDGKFAVIRPRQSYEQLIGLDQLPDWLAQ</sequence>
<dbReference type="Gene3D" id="2.40.37.10">
    <property type="entry name" value="Lyase, Ornithine Decarboxylase, Chain A, domain 1"/>
    <property type="match status" value="1"/>
</dbReference>
<dbReference type="NCBIfam" id="TIGR01048">
    <property type="entry name" value="lysA"/>
    <property type="match status" value="1"/>
</dbReference>
<feature type="domain" description="Orn/DAP/Arg decarboxylase 2 N-terminal" evidence="10">
    <location>
        <begin position="36"/>
        <end position="283"/>
    </location>
</feature>
<comment type="catalytic activity">
    <reaction evidence="5 8">
        <text>meso-2,6-diaminopimelate + H(+) = L-lysine + CO2</text>
        <dbReference type="Rhea" id="RHEA:15101"/>
        <dbReference type="ChEBI" id="CHEBI:15378"/>
        <dbReference type="ChEBI" id="CHEBI:16526"/>
        <dbReference type="ChEBI" id="CHEBI:32551"/>
        <dbReference type="ChEBI" id="CHEBI:57791"/>
        <dbReference type="EC" id="4.1.1.20"/>
    </reaction>
</comment>
<dbReference type="HAMAP" id="MF_02120">
    <property type="entry name" value="LysA"/>
    <property type="match status" value="1"/>
</dbReference>
<evidence type="ECO:0000259" key="9">
    <source>
        <dbReference type="Pfam" id="PF00278"/>
    </source>
</evidence>
<evidence type="ECO:0000256" key="8">
    <source>
        <dbReference type="RuleBase" id="RU003738"/>
    </source>
</evidence>
<comment type="subunit">
    <text evidence="5">Homodimer.</text>
</comment>
<dbReference type="InterPro" id="IPR022644">
    <property type="entry name" value="De-COase2_N"/>
</dbReference>
<feature type="binding site" evidence="5">
    <location>
        <position position="241"/>
    </location>
    <ligand>
        <name>pyridoxal 5'-phosphate</name>
        <dbReference type="ChEBI" id="CHEBI:597326"/>
    </ligand>
</feature>
<dbReference type="PANTHER" id="PTHR43727">
    <property type="entry name" value="DIAMINOPIMELATE DECARBOXYLASE"/>
    <property type="match status" value="1"/>
</dbReference>
<keyword evidence="3 5" id="KW-0663">Pyridoxal phosphate</keyword>
<gene>
    <name evidence="5 11" type="primary">lysA</name>
    <name evidence="11" type="ORF">FIV46_05445</name>
</gene>
<evidence type="ECO:0000256" key="1">
    <source>
        <dbReference type="ARBA" id="ARBA00001933"/>
    </source>
</evidence>
<dbReference type="InterPro" id="IPR022657">
    <property type="entry name" value="De-COase2_CS"/>
</dbReference>
<dbReference type="PROSITE" id="PS00878">
    <property type="entry name" value="ODR_DC_2_1"/>
    <property type="match status" value="1"/>
</dbReference>
<dbReference type="SUPFAM" id="SSF50621">
    <property type="entry name" value="Alanine racemase C-terminal domain-like"/>
    <property type="match status" value="1"/>
</dbReference>
<evidence type="ECO:0000256" key="7">
    <source>
        <dbReference type="PIRSR" id="PIRSR600183-50"/>
    </source>
</evidence>
<dbReference type="Proteomes" id="UP000319148">
    <property type="component" value="Unassembled WGS sequence"/>
</dbReference>
<evidence type="ECO:0000256" key="6">
    <source>
        <dbReference type="NCBIfam" id="TIGR01048"/>
    </source>
</evidence>
<dbReference type="PANTHER" id="PTHR43727:SF2">
    <property type="entry name" value="GROUP IV DECARBOXYLASE"/>
    <property type="match status" value="1"/>
</dbReference>
<keyword evidence="5 8" id="KW-0457">Lysine biosynthesis</keyword>
<name>A0A501PMY4_9PROT</name>
<organism evidence="11 12">
    <name type="scientific">Emcibacter nanhaiensis</name>
    <dbReference type="NCBI Taxonomy" id="1505037"/>
    <lineage>
        <taxon>Bacteria</taxon>
        <taxon>Pseudomonadati</taxon>
        <taxon>Pseudomonadota</taxon>
        <taxon>Alphaproteobacteria</taxon>
        <taxon>Emcibacterales</taxon>
        <taxon>Emcibacteraceae</taxon>
        <taxon>Emcibacter</taxon>
    </lineage>
</organism>
<comment type="similarity">
    <text evidence="5">Belongs to the Orn/Lys/Arg decarboxylase class-II family. LysA subfamily.</text>
</comment>
<dbReference type="GO" id="GO:0030170">
    <property type="term" value="F:pyridoxal phosphate binding"/>
    <property type="evidence" value="ECO:0007669"/>
    <property type="project" value="UniProtKB-UniRule"/>
</dbReference>
<evidence type="ECO:0000259" key="10">
    <source>
        <dbReference type="Pfam" id="PF02784"/>
    </source>
</evidence>
<dbReference type="AlphaFoldDB" id="A0A501PMY4"/>
<feature type="domain" description="Orn/DAP/Arg decarboxylase 2 C-terminal" evidence="9">
    <location>
        <begin position="30"/>
        <end position="373"/>
    </location>
</feature>
<dbReference type="Gene3D" id="3.20.20.10">
    <property type="entry name" value="Alanine racemase"/>
    <property type="match status" value="1"/>
</dbReference>
<dbReference type="InterPro" id="IPR029066">
    <property type="entry name" value="PLP-binding_barrel"/>
</dbReference>
<feature type="active site" description="Proton donor" evidence="7">
    <location>
        <position position="346"/>
    </location>
</feature>
<accession>A0A501PMY4</accession>
<dbReference type="InterPro" id="IPR002986">
    <property type="entry name" value="DAP_deCOOHase_LysA"/>
</dbReference>
<dbReference type="Pfam" id="PF02784">
    <property type="entry name" value="Orn_Arg_deC_N"/>
    <property type="match status" value="1"/>
</dbReference>
<dbReference type="InterPro" id="IPR022643">
    <property type="entry name" value="De-COase2_C"/>
</dbReference>
<proteinExistence type="inferred from homology"/>
<dbReference type="OrthoDB" id="9802241at2"/>
<evidence type="ECO:0000256" key="5">
    <source>
        <dbReference type="HAMAP-Rule" id="MF_02120"/>
    </source>
</evidence>
<dbReference type="Pfam" id="PF00278">
    <property type="entry name" value="Orn_DAP_Arg_deC"/>
    <property type="match status" value="1"/>
</dbReference>
<comment type="caution">
    <text evidence="11">The sequence shown here is derived from an EMBL/GenBank/DDBJ whole genome shotgun (WGS) entry which is preliminary data.</text>
</comment>
<dbReference type="GO" id="GO:0008836">
    <property type="term" value="F:diaminopimelate decarboxylase activity"/>
    <property type="evidence" value="ECO:0007669"/>
    <property type="project" value="UniProtKB-UniRule"/>
</dbReference>
<feature type="binding site" evidence="5">
    <location>
        <position position="320"/>
    </location>
    <ligand>
        <name>substrate</name>
    </ligand>
</feature>
<keyword evidence="5" id="KW-0028">Amino-acid biosynthesis</keyword>
<reference evidence="12" key="1">
    <citation type="submission" date="2019-06" db="EMBL/GenBank/DDBJ databases">
        <title>The complete genome of Emcibacter congregatus ZYLT.</title>
        <authorList>
            <person name="Zhao Z."/>
        </authorList>
    </citation>
    <scope>NUCLEOTIDE SEQUENCE [LARGE SCALE GENOMIC DNA]</scope>
    <source>
        <strain evidence="12">MCCC 1A06723</strain>
    </source>
</reference>
<dbReference type="InterPro" id="IPR022653">
    <property type="entry name" value="De-COase2_pyr-phos_BS"/>
</dbReference>
<feature type="binding site" evidence="5">
    <location>
        <position position="347"/>
    </location>
    <ligand>
        <name>substrate</name>
    </ligand>
</feature>
<evidence type="ECO:0000313" key="12">
    <source>
        <dbReference type="Proteomes" id="UP000319148"/>
    </source>
</evidence>
<dbReference type="EC" id="4.1.1.20" evidence="5 6"/>
<dbReference type="GO" id="GO:0009089">
    <property type="term" value="P:lysine biosynthetic process via diaminopimelate"/>
    <property type="evidence" value="ECO:0007669"/>
    <property type="project" value="UniProtKB-UniRule"/>
</dbReference>
<keyword evidence="2 5" id="KW-0210">Decarboxylase</keyword>
<feature type="binding site" evidence="5">
    <location>
        <begin position="277"/>
        <end position="280"/>
    </location>
    <ligand>
        <name>pyridoxal 5'-phosphate</name>
        <dbReference type="ChEBI" id="CHEBI:597326"/>
    </ligand>
</feature>
<feature type="binding site" evidence="5">
    <location>
        <position position="280"/>
    </location>
    <ligand>
        <name>substrate</name>
    </ligand>
</feature>
<comment type="function">
    <text evidence="5">Specifically catalyzes the decarboxylation of meso-diaminopimelate (meso-DAP) to L-lysine.</text>
</comment>